<dbReference type="EMBL" id="JAHRHJ020000001">
    <property type="protein sequence ID" value="KAH9328532.1"/>
    <property type="molecule type" value="Genomic_DNA"/>
</dbReference>
<reference evidence="1 2" key="1">
    <citation type="journal article" date="2021" name="Nat. Plants">
        <title>The Taxus genome provides insights into paclitaxel biosynthesis.</title>
        <authorList>
            <person name="Xiong X."/>
            <person name="Gou J."/>
            <person name="Liao Q."/>
            <person name="Li Y."/>
            <person name="Zhou Q."/>
            <person name="Bi G."/>
            <person name="Li C."/>
            <person name="Du R."/>
            <person name="Wang X."/>
            <person name="Sun T."/>
            <person name="Guo L."/>
            <person name="Liang H."/>
            <person name="Lu P."/>
            <person name="Wu Y."/>
            <person name="Zhang Z."/>
            <person name="Ro D.K."/>
            <person name="Shang Y."/>
            <person name="Huang S."/>
            <person name="Yan J."/>
        </authorList>
    </citation>
    <scope>NUCLEOTIDE SEQUENCE [LARGE SCALE GENOMIC DNA]</scope>
    <source>
        <strain evidence="1">Ta-2019</strain>
    </source>
</reference>
<proteinExistence type="predicted"/>
<organism evidence="1 2">
    <name type="scientific">Taxus chinensis</name>
    <name type="common">Chinese yew</name>
    <name type="synonym">Taxus wallichiana var. chinensis</name>
    <dbReference type="NCBI Taxonomy" id="29808"/>
    <lineage>
        <taxon>Eukaryota</taxon>
        <taxon>Viridiplantae</taxon>
        <taxon>Streptophyta</taxon>
        <taxon>Embryophyta</taxon>
        <taxon>Tracheophyta</taxon>
        <taxon>Spermatophyta</taxon>
        <taxon>Pinopsida</taxon>
        <taxon>Pinidae</taxon>
        <taxon>Conifers II</taxon>
        <taxon>Cupressales</taxon>
        <taxon>Taxaceae</taxon>
        <taxon>Taxus</taxon>
    </lineage>
</organism>
<evidence type="ECO:0000313" key="1">
    <source>
        <dbReference type="EMBL" id="KAH9328532.1"/>
    </source>
</evidence>
<sequence length="140" mass="15767">MDDAEQKNHTESHLFSADVAIHRALLGSSVCMFDPLEANFFFVPVRIPSFLWRSIILQTFGVKGKHPCQDNRAYTDSSLRVSETLSVLVWAGSYEGGINSSVSQCKNDMFRGSMRLAVDFDVKEDNNLSLVEYELVNVQE</sequence>
<protein>
    <submittedName>
        <fullName evidence="1">Uncharacterized protein</fullName>
    </submittedName>
</protein>
<name>A0AA38GV82_TAXCH</name>
<gene>
    <name evidence="1" type="ORF">KI387_000640</name>
</gene>
<keyword evidence="2" id="KW-1185">Reference proteome</keyword>
<dbReference type="Proteomes" id="UP000824469">
    <property type="component" value="Unassembled WGS sequence"/>
</dbReference>
<comment type="caution">
    <text evidence="1">The sequence shown here is derived from an EMBL/GenBank/DDBJ whole genome shotgun (WGS) entry which is preliminary data.</text>
</comment>
<accession>A0AA38GV82</accession>
<evidence type="ECO:0000313" key="2">
    <source>
        <dbReference type="Proteomes" id="UP000824469"/>
    </source>
</evidence>
<dbReference type="AlphaFoldDB" id="A0AA38GV82"/>